<evidence type="ECO:0000256" key="11">
    <source>
        <dbReference type="ARBA" id="ARBA00025174"/>
    </source>
</evidence>
<evidence type="ECO:0000256" key="6">
    <source>
        <dbReference type="ARBA" id="ARBA00022533"/>
    </source>
</evidence>
<evidence type="ECO:0000256" key="2">
    <source>
        <dbReference type="ARBA" id="ARBA00001933"/>
    </source>
</evidence>
<dbReference type="PANTHER" id="PTHR11468">
    <property type="entry name" value="GLYCOGEN PHOSPHORYLASE"/>
    <property type="match status" value="1"/>
</dbReference>
<evidence type="ECO:0000256" key="10">
    <source>
        <dbReference type="ARBA" id="ARBA00023277"/>
    </source>
</evidence>
<dbReference type="PANTHER" id="PTHR11468:SF30">
    <property type="entry name" value="ALPHA-1,4 GLUCAN PHOSPHORYLASE"/>
    <property type="match status" value="1"/>
</dbReference>
<keyword evidence="6" id="KW-0021">Allosteric enzyme</keyword>
<keyword evidence="10 13" id="KW-0119">Carbohydrate metabolism</keyword>
<comment type="caution">
    <text evidence="14">The sequence shown here is derived from an EMBL/GenBank/DDBJ whole genome shotgun (WGS) entry which is preliminary data.</text>
</comment>
<dbReference type="FunFam" id="3.40.50.2000:FF:000153">
    <property type="entry name" value="Alpha-1,4 glucan phosphorylase"/>
    <property type="match status" value="1"/>
</dbReference>
<evidence type="ECO:0000256" key="3">
    <source>
        <dbReference type="ARBA" id="ARBA00004496"/>
    </source>
</evidence>
<name>A0AAE0FL43_9CHLO</name>
<evidence type="ECO:0000256" key="13">
    <source>
        <dbReference type="RuleBase" id="RU000587"/>
    </source>
</evidence>
<feature type="modified residue" description="N6-(pyridoxal phosphate)lysine" evidence="12">
    <location>
        <position position="726"/>
    </location>
</feature>
<dbReference type="Pfam" id="PF00343">
    <property type="entry name" value="Phosphorylase"/>
    <property type="match status" value="1"/>
</dbReference>
<dbReference type="InterPro" id="IPR011833">
    <property type="entry name" value="Glycg_phsphrylas"/>
</dbReference>
<keyword evidence="7 13" id="KW-0328">Glycosyltransferase</keyword>
<evidence type="ECO:0000313" key="14">
    <source>
        <dbReference type="EMBL" id="KAK3261728.1"/>
    </source>
</evidence>
<dbReference type="EMBL" id="LGRX02016707">
    <property type="protein sequence ID" value="KAK3261728.1"/>
    <property type="molecule type" value="Genomic_DNA"/>
</dbReference>
<evidence type="ECO:0000256" key="8">
    <source>
        <dbReference type="ARBA" id="ARBA00022679"/>
    </source>
</evidence>
<organism evidence="14 15">
    <name type="scientific">Cymbomonas tetramitiformis</name>
    <dbReference type="NCBI Taxonomy" id="36881"/>
    <lineage>
        <taxon>Eukaryota</taxon>
        <taxon>Viridiplantae</taxon>
        <taxon>Chlorophyta</taxon>
        <taxon>Pyramimonadophyceae</taxon>
        <taxon>Pyramimonadales</taxon>
        <taxon>Pyramimonadaceae</taxon>
        <taxon>Cymbomonas</taxon>
    </lineage>
</organism>
<dbReference type="GO" id="GO:0005980">
    <property type="term" value="P:glycogen catabolic process"/>
    <property type="evidence" value="ECO:0007669"/>
    <property type="project" value="TreeGrafter"/>
</dbReference>
<dbReference type="GO" id="GO:0008184">
    <property type="term" value="F:glycogen phosphorylase activity"/>
    <property type="evidence" value="ECO:0007669"/>
    <property type="project" value="InterPro"/>
</dbReference>
<evidence type="ECO:0000256" key="12">
    <source>
        <dbReference type="PIRSR" id="PIRSR000460-1"/>
    </source>
</evidence>
<evidence type="ECO:0000256" key="4">
    <source>
        <dbReference type="ARBA" id="ARBA00006047"/>
    </source>
</evidence>
<evidence type="ECO:0000256" key="1">
    <source>
        <dbReference type="ARBA" id="ARBA00001275"/>
    </source>
</evidence>
<dbReference type="NCBIfam" id="TIGR02093">
    <property type="entry name" value="P_ylase"/>
    <property type="match status" value="1"/>
</dbReference>
<dbReference type="CDD" id="cd04300">
    <property type="entry name" value="GT35_Glycogen_Phosphorylase"/>
    <property type="match status" value="1"/>
</dbReference>
<dbReference type="GO" id="GO:0005737">
    <property type="term" value="C:cytoplasm"/>
    <property type="evidence" value="ECO:0007669"/>
    <property type="project" value="UniProtKB-SubCell"/>
</dbReference>
<comment type="similarity">
    <text evidence="4 13">Belongs to the glycogen phosphorylase family.</text>
</comment>
<dbReference type="PROSITE" id="PS00102">
    <property type="entry name" value="PHOSPHORYLASE"/>
    <property type="match status" value="1"/>
</dbReference>
<keyword evidence="15" id="KW-1185">Reference proteome</keyword>
<comment type="function">
    <text evidence="13">Allosteric enzyme that catalyzes the rate-limiting step in glycogen catabolism, the phosphorolytic cleavage of glycogen to produce glucose-1-phosphate, and plays a central role in maintaining cellular and organismal glucose homeostasis.</text>
</comment>
<dbReference type="AlphaFoldDB" id="A0AAE0FL43"/>
<evidence type="ECO:0000256" key="5">
    <source>
        <dbReference type="ARBA" id="ARBA00022490"/>
    </source>
</evidence>
<comment type="function">
    <text evidence="11">Phosphorylase is an important allosteric enzyme in carbohydrate metabolism. Enzymes from different sources differ in their regulatory mechanisms and in their natural substrates. However, all known phosphorylases share catalytic and structural properties.</text>
</comment>
<accession>A0AAE0FL43</accession>
<evidence type="ECO:0000313" key="15">
    <source>
        <dbReference type="Proteomes" id="UP001190700"/>
    </source>
</evidence>
<evidence type="ECO:0000256" key="7">
    <source>
        <dbReference type="ARBA" id="ARBA00022676"/>
    </source>
</evidence>
<dbReference type="GO" id="GO:0030170">
    <property type="term" value="F:pyridoxal phosphate binding"/>
    <property type="evidence" value="ECO:0007669"/>
    <property type="project" value="InterPro"/>
</dbReference>
<comment type="cofactor">
    <cofactor evidence="2 13">
        <name>pyridoxal 5'-phosphate</name>
        <dbReference type="ChEBI" id="CHEBI:597326"/>
    </cofactor>
</comment>
<protein>
    <recommendedName>
        <fullName evidence="13">Alpha-1,4 glucan phosphorylase</fullName>
        <ecNumber evidence="13">2.4.1.1</ecNumber>
    </recommendedName>
</protein>
<keyword evidence="9 12" id="KW-0663">Pyridoxal phosphate</keyword>
<comment type="subcellular location">
    <subcellularLocation>
        <location evidence="3">Cytoplasm</location>
    </subcellularLocation>
</comment>
<dbReference type="EC" id="2.4.1.1" evidence="13"/>
<dbReference type="FunFam" id="3.40.50.2000:FF:000003">
    <property type="entry name" value="Alpha-1,4 glucan phosphorylase"/>
    <property type="match status" value="1"/>
</dbReference>
<dbReference type="SUPFAM" id="SSF53756">
    <property type="entry name" value="UDP-Glycosyltransferase/glycogen phosphorylase"/>
    <property type="match status" value="1"/>
</dbReference>
<dbReference type="PIRSF" id="PIRSF000460">
    <property type="entry name" value="Pprylas_GlgP"/>
    <property type="match status" value="1"/>
</dbReference>
<evidence type="ECO:0000256" key="9">
    <source>
        <dbReference type="ARBA" id="ARBA00022898"/>
    </source>
</evidence>
<keyword evidence="8 13" id="KW-0808">Transferase</keyword>
<gene>
    <name evidence="14" type="ORF">CYMTET_29377</name>
</gene>
<dbReference type="InterPro" id="IPR035090">
    <property type="entry name" value="Pyridoxal_P_attach_site"/>
</dbReference>
<dbReference type="Proteomes" id="UP001190700">
    <property type="component" value="Unassembled WGS sequence"/>
</dbReference>
<reference evidence="14 15" key="1">
    <citation type="journal article" date="2015" name="Genome Biol. Evol.">
        <title>Comparative Genomics of a Bacterivorous Green Alga Reveals Evolutionary Causalities and Consequences of Phago-Mixotrophic Mode of Nutrition.</title>
        <authorList>
            <person name="Burns J.A."/>
            <person name="Paasch A."/>
            <person name="Narechania A."/>
            <person name="Kim E."/>
        </authorList>
    </citation>
    <scope>NUCLEOTIDE SEQUENCE [LARGE SCALE GENOMIC DNA]</scope>
    <source>
        <strain evidence="14 15">PLY_AMNH</strain>
    </source>
</reference>
<keyword evidence="5" id="KW-0963">Cytoplasm</keyword>
<dbReference type="InterPro" id="IPR000811">
    <property type="entry name" value="Glyco_trans_35"/>
</dbReference>
<dbReference type="Gene3D" id="3.40.50.2000">
    <property type="entry name" value="Glycogen Phosphorylase B"/>
    <property type="match status" value="2"/>
</dbReference>
<comment type="catalytic activity">
    <reaction evidence="1 13">
        <text>[(1-&gt;4)-alpha-D-glucosyl](n) + phosphate = [(1-&gt;4)-alpha-D-glucosyl](n-1) + alpha-D-glucose 1-phosphate</text>
        <dbReference type="Rhea" id="RHEA:41732"/>
        <dbReference type="Rhea" id="RHEA-COMP:9584"/>
        <dbReference type="Rhea" id="RHEA-COMP:9586"/>
        <dbReference type="ChEBI" id="CHEBI:15444"/>
        <dbReference type="ChEBI" id="CHEBI:43474"/>
        <dbReference type="ChEBI" id="CHEBI:58601"/>
        <dbReference type="EC" id="2.4.1.1"/>
    </reaction>
</comment>
<proteinExistence type="inferred from homology"/>
<sequence>MQCAKMAMFPVCRGPTSPRTSVSAARVSSIKRVRSSFLKSASKSSVARRSAVTRAVMAPDSMKDAVSLDNDAEALTKSMLLHYQYSVGMDPTTISSNKRAAYEALACAVGERLAAKFNKTQDHFKKVDQKYGYYLSAEFLQGRALLNAVENLELESSVKESLAKVGYTLEDMAEQELDMALGNGGLGRLAACFLDSMATLDLPMFGYGIRYSYGMFKQLIDDGFQKEEPDYWLGTGNPWEIERPSTKYPISFGGKSVKGVWTPADQVYAVAHDNPIPGWNTDNTISLRLWGARPVEEFDLSSLNSGKYQEAFEKRMEAETICAVLYPDDSTTEGKILRLKQQYFFTSASLQDIIARFLEAGHTDWDTLPDHAAVQLNDTHPTIGVAELMRLLMDDHGLEWDQAWAITGKVFAYTNHTVLPEALEKWGSDIMEDLLPRNFEIIEKIDKQFVKEMTALKVDKKVIARMKPIGEDEWGKGKDVVRMASLAMCGAHTVNGVAAVHSEIIKDTVLKDFYAIWPEKFQNKTNGVTQRRWLAFCNPELRDLITSKLGSDEWIGDLDKLTGLREFAEDPEFQAKWREAKLVKKQALAEYVKETTGYTVNPEALFDVQVKRIHEYKRQLLNVMRCIHQYSVLKKMTPEEKEDVVPRVVMIGGKAAPGYAMAKKIIKLINATGKLVNNDPEIGDMLKVIFLPNYNVSAAEIIIPGTELSEQISTAGTEASGTSNMKFAMNGALLVGTMDGANIEIWEEIGKENGFIFGAEVEEVDALIEARNEFEPCEEFQAVLDQIEAGDFGDVEFYQQILDALSGEDGAHYLPKDFYLLGYDFPSYCAAQDAVDAVYKDQVEWTKRSILSTAGMGKFSTDRTIAQYAEEIWNVKPTKC</sequence>